<dbReference type="EMBL" id="REGN01002275">
    <property type="protein sequence ID" value="RNA29131.1"/>
    <property type="molecule type" value="Genomic_DNA"/>
</dbReference>
<proteinExistence type="predicted"/>
<evidence type="ECO:0000313" key="2">
    <source>
        <dbReference type="Proteomes" id="UP000276133"/>
    </source>
</evidence>
<name>A0A3M7RZY6_BRAPC</name>
<gene>
    <name evidence="1" type="ORF">BpHYR1_038914</name>
</gene>
<accession>A0A3M7RZY6</accession>
<dbReference type="AlphaFoldDB" id="A0A3M7RZY6"/>
<keyword evidence="2" id="KW-1185">Reference proteome</keyword>
<sequence length="86" mass="9949">MNGRDSSIRPDLQAHFKDYFFLSTVRYLEPLLVRLTLKLVGLKVKSSLYNKAKTKKRAEILVTIFAINSRLESSFRTHTQDNLASF</sequence>
<protein>
    <submittedName>
        <fullName evidence="1">Uncharacterized protein</fullName>
    </submittedName>
</protein>
<organism evidence="1 2">
    <name type="scientific">Brachionus plicatilis</name>
    <name type="common">Marine rotifer</name>
    <name type="synonym">Brachionus muelleri</name>
    <dbReference type="NCBI Taxonomy" id="10195"/>
    <lineage>
        <taxon>Eukaryota</taxon>
        <taxon>Metazoa</taxon>
        <taxon>Spiralia</taxon>
        <taxon>Gnathifera</taxon>
        <taxon>Rotifera</taxon>
        <taxon>Eurotatoria</taxon>
        <taxon>Monogononta</taxon>
        <taxon>Pseudotrocha</taxon>
        <taxon>Ploima</taxon>
        <taxon>Brachionidae</taxon>
        <taxon>Brachionus</taxon>
    </lineage>
</organism>
<reference evidence="1 2" key="1">
    <citation type="journal article" date="2018" name="Sci. Rep.">
        <title>Genomic signatures of local adaptation to the degree of environmental predictability in rotifers.</title>
        <authorList>
            <person name="Franch-Gras L."/>
            <person name="Hahn C."/>
            <person name="Garcia-Roger E.M."/>
            <person name="Carmona M.J."/>
            <person name="Serra M."/>
            <person name="Gomez A."/>
        </authorList>
    </citation>
    <scope>NUCLEOTIDE SEQUENCE [LARGE SCALE GENOMIC DNA]</scope>
    <source>
        <strain evidence="1">HYR1</strain>
    </source>
</reference>
<evidence type="ECO:0000313" key="1">
    <source>
        <dbReference type="EMBL" id="RNA29131.1"/>
    </source>
</evidence>
<dbReference type="Proteomes" id="UP000276133">
    <property type="component" value="Unassembled WGS sequence"/>
</dbReference>
<comment type="caution">
    <text evidence="1">The sequence shown here is derived from an EMBL/GenBank/DDBJ whole genome shotgun (WGS) entry which is preliminary data.</text>
</comment>